<organism evidence="3 4">
    <name type="scientific">Rhizophagus irregularis (strain DAOM 197198w)</name>
    <name type="common">Glomus intraradices</name>
    <dbReference type="NCBI Taxonomy" id="1432141"/>
    <lineage>
        <taxon>Eukaryota</taxon>
        <taxon>Fungi</taxon>
        <taxon>Fungi incertae sedis</taxon>
        <taxon>Mucoromycota</taxon>
        <taxon>Glomeromycotina</taxon>
        <taxon>Glomeromycetes</taxon>
        <taxon>Glomerales</taxon>
        <taxon>Glomeraceae</taxon>
        <taxon>Rhizophagus</taxon>
    </lineage>
</organism>
<dbReference type="PROSITE" id="PS50919">
    <property type="entry name" value="MIR"/>
    <property type="match status" value="1"/>
</dbReference>
<feature type="domain" description="MIR" evidence="2">
    <location>
        <begin position="157"/>
        <end position="220"/>
    </location>
</feature>
<protein>
    <recommendedName>
        <fullName evidence="2">MIR domain-containing protein</fullName>
    </recommendedName>
</protein>
<comment type="caution">
    <text evidence="3">The sequence shown here is derived from an EMBL/GenBank/DDBJ whole genome shotgun (WGS) entry which is preliminary data.</text>
</comment>
<dbReference type="HOGENOM" id="CLU_047744_1_0_1"/>
<keyword evidence="4" id="KW-1185">Reference proteome</keyword>
<sequence length="350" mass="40814">MEPPIYDGRIHPNEYIKKMRTYCNFRQITNEQEILKFAIMNIDSTIDIPKNITSFDALINALKGHISFNIFKNSCKRKLELLKYVTEREGGDTANFVTEFRKLCHDAEITNLVEQKKCLFNAVPYNFLKNNFTNEQRNVTSMNDLVKVFEESVLEDSRIIRNGSIVALRHIVTGKYLSSCNKNYPGDRSFSSFFAILFGSSNMVYCDDFGPNALWSMNSSTESINSAIDYGEPIQLRHEIFSKFFYTDMGKKSPTSNHFRVCCYEKERKDHWIIGNYHHQSDDGNVKSQDIITLQWKQSEVNKNILLRSHEFKFKIKNEDNEDYQEVVAHDQRTGGNDQWCIELIGYRDT</sequence>
<dbReference type="InterPro" id="IPR016093">
    <property type="entry name" value="MIR_motif"/>
</dbReference>
<dbReference type="Gene3D" id="2.80.10.50">
    <property type="match status" value="1"/>
</dbReference>
<evidence type="ECO:0000313" key="3">
    <source>
        <dbReference type="EMBL" id="EXX75996.1"/>
    </source>
</evidence>
<dbReference type="Proteomes" id="UP000022910">
    <property type="component" value="Unassembled WGS sequence"/>
</dbReference>
<keyword evidence="1" id="KW-0677">Repeat</keyword>
<dbReference type="CDD" id="cd23263">
    <property type="entry name" value="beta-trefoil_MIR"/>
    <property type="match status" value="1"/>
</dbReference>
<name>A0A015LTI9_RHIIW</name>
<dbReference type="EMBL" id="JEMT01012332">
    <property type="protein sequence ID" value="EXX75996.1"/>
    <property type="molecule type" value="Genomic_DNA"/>
</dbReference>
<dbReference type="OrthoDB" id="5588846at2759"/>
<dbReference type="SUPFAM" id="SSF82109">
    <property type="entry name" value="MIR domain"/>
    <property type="match status" value="1"/>
</dbReference>
<proteinExistence type="predicted"/>
<evidence type="ECO:0000259" key="2">
    <source>
        <dbReference type="PROSITE" id="PS50919"/>
    </source>
</evidence>
<accession>A0A015LTI9</accession>
<reference evidence="3 4" key="1">
    <citation type="submission" date="2014-02" db="EMBL/GenBank/DDBJ databases">
        <title>Single nucleus genome sequencing reveals high similarity among nuclei of an endomycorrhizal fungus.</title>
        <authorList>
            <person name="Lin K."/>
            <person name="Geurts R."/>
            <person name="Zhang Z."/>
            <person name="Limpens E."/>
            <person name="Saunders D.G."/>
            <person name="Mu D."/>
            <person name="Pang E."/>
            <person name="Cao H."/>
            <person name="Cha H."/>
            <person name="Lin T."/>
            <person name="Zhou Q."/>
            <person name="Shang Y."/>
            <person name="Li Y."/>
            <person name="Ivanov S."/>
            <person name="Sharma T."/>
            <person name="Velzen R.V."/>
            <person name="Ruijter N.D."/>
            <person name="Aanen D.K."/>
            <person name="Win J."/>
            <person name="Kamoun S."/>
            <person name="Bisseling T."/>
            <person name="Huang S."/>
        </authorList>
    </citation>
    <scope>NUCLEOTIDE SEQUENCE [LARGE SCALE GENOMIC DNA]</scope>
    <source>
        <strain evidence="4">DAOM197198w</strain>
    </source>
</reference>
<dbReference type="InterPro" id="IPR036300">
    <property type="entry name" value="MIR_dom_sf"/>
</dbReference>
<gene>
    <name evidence="3" type="ORF">RirG_037060</name>
</gene>
<evidence type="ECO:0000256" key="1">
    <source>
        <dbReference type="ARBA" id="ARBA00022737"/>
    </source>
</evidence>
<dbReference type="AlphaFoldDB" id="A0A015LTI9"/>
<evidence type="ECO:0000313" key="4">
    <source>
        <dbReference type="Proteomes" id="UP000022910"/>
    </source>
</evidence>